<feature type="domain" description="Thioredoxin" evidence="6">
    <location>
        <begin position="75"/>
        <end position="240"/>
    </location>
</feature>
<feature type="binding site" evidence="3">
    <location>
        <position position="118"/>
    </location>
    <ligand>
        <name>Cu cation</name>
        <dbReference type="ChEBI" id="CHEBI:23378"/>
    </ligand>
</feature>
<evidence type="ECO:0000259" key="6">
    <source>
        <dbReference type="PROSITE" id="PS51352"/>
    </source>
</evidence>
<dbReference type="GO" id="GO:0046872">
    <property type="term" value="F:metal ion binding"/>
    <property type="evidence" value="ECO:0007669"/>
    <property type="project" value="UniProtKB-KW"/>
</dbReference>
<evidence type="ECO:0000256" key="4">
    <source>
        <dbReference type="PIRSR" id="PIRSR603782-2"/>
    </source>
</evidence>
<keyword evidence="2 3" id="KW-0186">Copper</keyword>
<dbReference type="InterPro" id="IPR003782">
    <property type="entry name" value="SCO1/SenC"/>
</dbReference>
<dbReference type="Proteomes" id="UP000530234">
    <property type="component" value="Unassembled WGS sequence"/>
</dbReference>
<accession>A0A7W3XZ86</accession>
<dbReference type="PANTHER" id="PTHR12151">
    <property type="entry name" value="ELECTRON TRANSPORT PROTIN SCO1/SENC FAMILY MEMBER"/>
    <property type="match status" value="1"/>
</dbReference>
<organism evidence="7 8">
    <name type="scientific">Streptomyces calidiresistens</name>
    <dbReference type="NCBI Taxonomy" id="1485586"/>
    <lineage>
        <taxon>Bacteria</taxon>
        <taxon>Bacillati</taxon>
        <taxon>Actinomycetota</taxon>
        <taxon>Actinomycetes</taxon>
        <taxon>Kitasatosporales</taxon>
        <taxon>Streptomycetaceae</taxon>
        <taxon>Streptomyces</taxon>
    </lineage>
</organism>
<dbReference type="PANTHER" id="PTHR12151:SF25">
    <property type="entry name" value="LINALOOL DEHYDRATASE_ISOMERASE DOMAIN-CONTAINING PROTEIN"/>
    <property type="match status" value="1"/>
</dbReference>
<dbReference type="EMBL" id="VKHS01001119">
    <property type="protein sequence ID" value="MBB0232718.1"/>
    <property type="molecule type" value="Genomic_DNA"/>
</dbReference>
<feature type="region of interest" description="Disordered" evidence="5">
    <location>
        <begin position="45"/>
        <end position="76"/>
    </location>
</feature>
<name>A0A7W3XZ86_9ACTN</name>
<sequence length="244" mass="25942">MNLRRPVRTPAPATGAAPRAGRRYPAALAGALALGLALTACGGGSGDTDASADASGEPPAASVEGSTDRDRGTVLDTPFAKPDIVLTDTDGEPYDLRAETAGTATLLYFGYTHCPDICPLTMSNIAVGARDLTEEQRENLRVVMITSDPERDTPESLGEWLRGQDPEFIGLTGDFAEIREAARSLGVYIEEPYEDEDGGIVSSHGTQVVAFMPDDDMGRVLYTEGVTHETFERDLPKLIAGELP</sequence>
<evidence type="ECO:0000256" key="3">
    <source>
        <dbReference type="PIRSR" id="PIRSR603782-1"/>
    </source>
</evidence>
<evidence type="ECO:0000256" key="1">
    <source>
        <dbReference type="ARBA" id="ARBA00010996"/>
    </source>
</evidence>
<dbReference type="AlphaFoldDB" id="A0A7W3XZ86"/>
<evidence type="ECO:0000256" key="2">
    <source>
        <dbReference type="ARBA" id="ARBA00023008"/>
    </source>
</evidence>
<reference evidence="8" key="1">
    <citation type="submission" date="2019-10" db="EMBL/GenBank/DDBJ databases">
        <title>Streptomyces sp. nov., a novel actinobacterium isolated from alkaline environment.</title>
        <authorList>
            <person name="Golinska P."/>
        </authorList>
    </citation>
    <scope>NUCLEOTIDE SEQUENCE [LARGE SCALE GENOMIC DNA]</scope>
    <source>
        <strain evidence="8">DSM 42108</strain>
    </source>
</reference>
<protein>
    <submittedName>
        <fullName evidence="7">SCO family protein</fullName>
    </submittedName>
</protein>
<comment type="similarity">
    <text evidence="1">Belongs to the SCO1/2 family.</text>
</comment>
<dbReference type="CDD" id="cd02968">
    <property type="entry name" value="SCO"/>
    <property type="match status" value="1"/>
</dbReference>
<evidence type="ECO:0000313" key="7">
    <source>
        <dbReference type="EMBL" id="MBB0232718.1"/>
    </source>
</evidence>
<feature type="compositionally biased region" description="Low complexity" evidence="5">
    <location>
        <begin position="47"/>
        <end position="56"/>
    </location>
</feature>
<dbReference type="Pfam" id="PF02630">
    <property type="entry name" value="SCO1-SenC"/>
    <property type="match status" value="1"/>
</dbReference>
<feature type="binding site" evidence="3">
    <location>
        <position position="204"/>
    </location>
    <ligand>
        <name>Cu cation</name>
        <dbReference type="ChEBI" id="CHEBI:23378"/>
    </ligand>
</feature>
<dbReference type="Gene3D" id="3.40.30.10">
    <property type="entry name" value="Glutaredoxin"/>
    <property type="match status" value="1"/>
</dbReference>
<evidence type="ECO:0000313" key="8">
    <source>
        <dbReference type="Proteomes" id="UP000530234"/>
    </source>
</evidence>
<proteinExistence type="inferred from homology"/>
<evidence type="ECO:0000256" key="5">
    <source>
        <dbReference type="SAM" id="MobiDB-lite"/>
    </source>
</evidence>
<gene>
    <name evidence="7" type="ORF">FOE67_25320</name>
</gene>
<feature type="disulfide bond" description="Redox-active" evidence="4">
    <location>
        <begin position="114"/>
        <end position="118"/>
    </location>
</feature>
<keyword evidence="3" id="KW-0479">Metal-binding</keyword>
<dbReference type="PROSITE" id="PS51352">
    <property type="entry name" value="THIOREDOXIN_2"/>
    <property type="match status" value="1"/>
</dbReference>
<dbReference type="RefSeq" id="WP_182667239.1">
    <property type="nucleotide sequence ID" value="NZ_VKHS01001119.1"/>
</dbReference>
<dbReference type="SUPFAM" id="SSF52833">
    <property type="entry name" value="Thioredoxin-like"/>
    <property type="match status" value="1"/>
</dbReference>
<dbReference type="InterPro" id="IPR036249">
    <property type="entry name" value="Thioredoxin-like_sf"/>
</dbReference>
<keyword evidence="4" id="KW-1015">Disulfide bond</keyword>
<comment type="caution">
    <text evidence="7">The sequence shown here is derived from an EMBL/GenBank/DDBJ whole genome shotgun (WGS) entry which is preliminary data.</text>
</comment>
<dbReference type="InterPro" id="IPR013766">
    <property type="entry name" value="Thioredoxin_domain"/>
</dbReference>
<feature type="binding site" evidence="3">
    <location>
        <position position="114"/>
    </location>
    <ligand>
        <name>Cu cation</name>
        <dbReference type="ChEBI" id="CHEBI:23378"/>
    </ligand>
</feature>
<keyword evidence="8" id="KW-1185">Reference proteome</keyword>